<sequence length="220" mass="25000">AHKFMFVVLVIIIQRIPHRPNLRAQSSCTGNLIREDLVLTAAHCFSNLANYTLDYVEIRLLSGKVRKALSIYIHPNYTKLGGEIYDLAIITCPTTELKSIPELPNENYSKNKSCKAVGYGGEQSLNSFKVIDIKKNTEFLYMNGIIHLFFIHYTPCKGDSGGPLLCENKVYGILSQGSKELCDQKNAYMIYINVYHHLHWIQSFFDSPIRSRSSSNNCDK</sequence>
<dbReference type="InterPro" id="IPR033116">
    <property type="entry name" value="TRYPSIN_SER"/>
</dbReference>
<dbReference type="PANTHER" id="PTHR24276">
    <property type="entry name" value="POLYSERASE-RELATED"/>
    <property type="match status" value="1"/>
</dbReference>
<dbReference type="SMART" id="SM00020">
    <property type="entry name" value="Tryp_SPc"/>
    <property type="match status" value="1"/>
</dbReference>
<reference evidence="8" key="1">
    <citation type="submission" date="2015-11" db="EMBL/GenBank/DDBJ databases">
        <title>De novo transcriptome assembly of four potential Pierce s Disease insect vectors from Arizona vineyards.</title>
        <authorList>
            <person name="Tassone E.E."/>
        </authorList>
    </citation>
    <scope>NUCLEOTIDE SEQUENCE</scope>
</reference>
<keyword evidence="5" id="KW-1015">Disulfide bond</keyword>
<gene>
    <name evidence="8" type="ORF">g.45598</name>
</gene>
<keyword evidence="4 6" id="KW-0720">Serine protease</keyword>
<evidence type="ECO:0000256" key="3">
    <source>
        <dbReference type="ARBA" id="ARBA00022801"/>
    </source>
</evidence>
<feature type="non-terminal residue" evidence="8">
    <location>
        <position position="220"/>
    </location>
</feature>
<dbReference type="InterPro" id="IPR043504">
    <property type="entry name" value="Peptidase_S1_PA_chymotrypsin"/>
</dbReference>
<dbReference type="Pfam" id="PF00089">
    <property type="entry name" value="Trypsin"/>
    <property type="match status" value="1"/>
</dbReference>
<proteinExistence type="inferred from homology"/>
<dbReference type="PANTHER" id="PTHR24276:SF98">
    <property type="entry name" value="FI18310P1-RELATED"/>
    <property type="match status" value="1"/>
</dbReference>
<comment type="similarity">
    <text evidence="1">Belongs to the peptidase S1 family.</text>
</comment>
<dbReference type="InterPro" id="IPR050430">
    <property type="entry name" value="Peptidase_S1"/>
</dbReference>
<keyword evidence="2 6" id="KW-0645">Protease</keyword>
<evidence type="ECO:0000256" key="4">
    <source>
        <dbReference type="ARBA" id="ARBA00022825"/>
    </source>
</evidence>
<dbReference type="PRINTS" id="PR00722">
    <property type="entry name" value="CHYMOTRYPSIN"/>
</dbReference>
<dbReference type="PROSITE" id="PS50240">
    <property type="entry name" value="TRYPSIN_DOM"/>
    <property type="match status" value="1"/>
</dbReference>
<dbReference type="InterPro" id="IPR009003">
    <property type="entry name" value="Peptidase_S1_PA"/>
</dbReference>
<organism evidence="8">
    <name type="scientific">Cuerna arida</name>
    <dbReference type="NCBI Taxonomy" id="1464854"/>
    <lineage>
        <taxon>Eukaryota</taxon>
        <taxon>Metazoa</taxon>
        <taxon>Ecdysozoa</taxon>
        <taxon>Arthropoda</taxon>
        <taxon>Hexapoda</taxon>
        <taxon>Insecta</taxon>
        <taxon>Pterygota</taxon>
        <taxon>Neoptera</taxon>
        <taxon>Paraneoptera</taxon>
        <taxon>Hemiptera</taxon>
        <taxon>Auchenorrhyncha</taxon>
        <taxon>Membracoidea</taxon>
        <taxon>Cicadellidae</taxon>
        <taxon>Cicadellinae</taxon>
        <taxon>Proconiini</taxon>
        <taxon>Cuerna</taxon>
    </lineage>
</organism>
<dbReference type="AlphaFoldDB" id="A0A1B6G5V4"/>
<dbReference type="InterPro" id="IPR001254">
    <property type="entry name" value="Trypsin_dom"/>
</dbReference>
<evidence type="ECO:0000256" key="1">
    <source>
        <dbReference type="ARBA" id="ARBA00007664"/>
    </source>
</evidence>
<dbReference type="GO" id="GO:0006508">
    <property type="term" value="P:proteolysis"/>
    <property type="evidence" value="ECO:0007669"/>
    <property type="project" value="UniProtKB-KW"/>
</dbReference>
<dbReference type="PROSITE" id="PS00135">
    <property type="entry name" value="TRYPSIN_SER"/>
    <property type="match status" value="1"/>
</dbReference>
<dbReference type="SUPFAM" id="SSF50494">
    <property type="entry name" value="Trypsin-like serine proteases"/>
    <property type="match status" value="1"/>
</dbReference>
<feature type="non-terminal residue" evidence="8">
    <location>
        <position position="1"/>
    </location>
</feature>
<evidence type="ECO:0000256" key="2">
    <source>
        <dbReference type="ARBA" id="ARBA00022670"/>
    </source>
</evidence>
<evidence type="ECO:0000313" key="8">
    <source>
        <dbReference type="EMBL" id="JAS57818.1"/>
    </source>
</evidence>
<accession>A0A1B6G5V4</accession>
<dbReference type="InterPro" id="IPR001314">
    <property type="entry name" value="Peptidase_S1A"/>
</dbReference>
<protein>
    <recommendedName>
        <fullName evidence="7">Peptidase S1 domain-containing protein</fullName>
    </recommendedName>
</protein>
<keyword evidence="3 6" id="KW-0378">Hydrolase</keyword>
<evidence type="ECO:0000259" key="7">
    <source>
        <dbReference type="PROSITE" id="PS50240"/>
    </source>
</evidence>
<dbReference type="InterPro" id="IPR018114">
    <property type="entry name" value="TRYPSIN_HIS"/>
</dbReference>
<dbReference type="Gene3D" id="2.40.10.10">
    <property type="entry name" value="Trypsin-like serine proteases"/>
    <property type="match status" value="2"/>
</dbReference>
<dbReference type="EMBL" id="GECZ01011951">
    <property type="protein sequence ID" value="JAS57818.1"/>
    <property type="molecule type" value="Transcribed_RNA"/>
</dbReference>
<evidence type="ECO:0000256" key="5">
    <source>
        <dbReference type="ARBA" id="ARBA00023157"/>
    </source>
</evidence>
<feature type="domain" description="Peptidase S1" evidence="7">
    <location>
        <begin position="17"/>
        <end position="206"/>
    </location>
</feature>
<dbReference type="PROSITE" id="PS00134">
    <property type="entry name" value="TRYPSIN_HIS"/>
    <property type="match status" value="1"/>
</dbReference>
<evidence type="ECO:0000256" key="6">
    <source>
        <dbReference type="RuleBase" id="RU363034"/>
    </source>
</evidence>
<name>A0A1B6G5V4_9HEMI</name>
<dbReference type="GO" id="GO:0004252">
    <property type="term" value="F:serine-type endopeptidase activity"/>
    <property type="evidence" value="ECO:0007669"/>
    <property type="project" value="InterPro"/>
</dbReference>